<organism evidence="3">
    <name type="scientific">marine metagenome</name>
    <dbReference type="NCBI Taxonomy" id="408172"/>
    <lineage>
        <taxon>unclassified sequences</taxon>
        <taxon>metagenomes</taxon>
        <taxon>ecological metagenomes</taxon>
    </lineage>
</organism>
<dbReference type="Pfam" id="PF14018">
    <property type="entry name" value="DUF4234"/>
    <property type="match status" value="1"/>
</dbReference>
<keyword evidence="1" id="KW-1133">Transmembrane helix</keyword>
<feature type="domain" description="DUF4234" evidence="2">
    <location>
        <begin position="14"/>
        <end position="106"/>
    </location>
</feature>
<keyword evidence="1" id="KW-0472">Membrane</keyword>
<dbReference type="InterPro" id="IPR025328">
    <property type="entry name" value="DUF4234"/>
</dbReference>
<dbReference type="EMBL" id="UINC01175813">
    <property type="protein sequence ID" value="SVD82627.1"/>
    <property type="molecule type" value="Genomic_DNA"/>
</dbReference>
<keyword evidence="1" id="KW-0812">Transmembrane</keyword>
<accession>A0A382YH33</accession>
<feature type="transmembrane region" description="Helical" evidence="1">
    <location>
        <begin position="79"/>
        <end position="99"/>
    </location>
</feature>
<feature type="non-terminal residue" evidence="3">
    <location>
        <position position="156"/>
    </location>
</feature>
<dbReference type="AlphaFoldDB" id="A0A382YH33"/>
<protein>
    <recommendedName>
        <fullName evidence="2">DUF4234 domain-containing protein</fullName>
    </recommendedName>
</protein>
<feature type="transmembrane region" description="Helical" evidence="1">
    <location>
        <begin position="48"/>
        <end position="67"/>
    </location>
</feature>
<proteinExistence type="predicted"/>
<feature type="transmembrane region" description="Helical" evidence="1">
    <location>
        <begin position="15"/>
        <end position="36"/>
    </location>
</feature>
<gene>
    <name evidence="3" type="ORF">METZ01_LOCUS435481</name>
</gene>
<sequence length="156" mass="18070">MNIELFKTNAKRNPTILFIIFSLITLTIYQWFWVFSRKKIINQLTESKINESLPAFFVITSILSAFLQGYGETQYDESAIAASNGLSLISVVLMIVIAFQMKKVLKEFSDNNEMKISYNGFFTFLFNFTYINYKLNENIDYIAQNSIVDKEETTTS</sequence>
<name>A0A382YH33_9ZZZZ</name>
<evidence type="ECO:0000259" key="2">
    <source>
        <dbReference type="Pfam" id="PF14018"/>
    </source>
</evidence>
<evidence type="ECO:0000313" key="3">
    <source>
        <dbReference type="EMBL" id="SVD82627.1"/>
    </source>
</evidence>
<reference evidence="3" key="1">
    <citation type="submission" date="2018-05" db="EMBL/GenBank/DDBJ databases">
        <authorList>
            <person name="Lanie J.A."/>
            <person name="Ng W.-L."/>
            <person name="Kazmierczak K.M."/>
            <person name="Andrzejewski T.M."/>
            <person name="Davidsen T.M."/>
            <person name="Wayne K.J."/>
            <person name="Tettelin H."/>
            <person name="Glass J.I."/>
            <person name="Rusch D."/>
            <person name="Podicherti R."/>
            <person name="Tsui H.-C.T."/>
            <person name="Winkler M.E."/>
        </authorList>
    </citation>
    <scope>NUCLEOTIDE SEQUENCE</scope>
</reference>
<evidence type="ECO:0000256" key="1">
    <source>
        <dbReference type="SAM" id="Phobius"/>
    </source>
</evidence>